<dbReference type="InterPro" id="IPR036291">
    <property type="entry name" value="NAD(P)-bd_dom_sf"/>
</dbReference>
<protein>
    <submittedName>
        <fullName evidence="4">NAD(P)-binding protein</fullName>
    </submittedName>
</protein>
<evidence type="ECO:0000256" key="2">
    <source>
        <dbReference type="ARBA" id="ARBA00023445"/>
    </source>
</evidence>
<name>A0A316YBT3_9BASI</name>
<dbReference type="InterPro" id="IPR001509">
    <property type="entry name" value="Epimerase_deHydtase"/>
</dbReference>
<dbReference type="STRING" id="215250.A0A316YBT3"/>
<dbReference type="InterPro" id="IPR050425">
    <property type="entry name" value="NAD(P)_dehydrat-like"/>
</dbReference>
<evidence type="ECO:0000256" key="1">
    <source>
        <dbReference type="ARBA" id="ARBA00023002"/>
    </source>
</evidence>
<gene>
    <name evidence="4" type="ORF">FA10DRAFT_263218</name>
</gene>
<proteinExistence type="inferred from homology"/>
<organism evidence="4 5">
    <name type="scientific">Acaromyces ingoldii</name>
    <dbReference type="NCBI Taxonomy" id="215250"/>
    <lineage>
        <taxon>Eukaryota</taxon>
        <taxon>Fungi</taxon>
        <taxon>Dikarya</taxon>
        <taxon>Basidiomycota</taxon>
        <taxon>Ustilaginomycotina</taxon>
        <taxon>Exobasidiomycetes</taxon>
        <taxon>Exobasidiales</taxon>
        <taxon>Cryptobasidiaceae</taxon>
        <taxon>Acaromyces</taxon>
    </lineage>
</organism>
<dbReference type="SUPFAM" id="SSF51735">
    <property type="entry name" value="NAD(P)-binding Rossmann-fold domains"/>
    <property type="match status" value="1"/>
</dbReference>
<dbReference type="Proteomes" id="UP000245768">
    <property type="component" value="Unassembled WGS sequence"/>
</dbReference>
<feature type="domain" description="NAD-dependent epimerase/dehydratase" evidence="3">
    <location>
        <begin position="10"/>
        <end position="180"/>
    </location>
</feature>
<dbReference type="AlphaFoldDB" id="A0A316YBT3"/>
<comment type="similarity">
    <text evidence="2">Belongs to the NAD(P)-dependent epimerase/dehydratase family. Dihydroflavonol-4-reductase subfamily.</text>
</comment>
<dbReference type="PANTHER" id="PTHR10366">
    <property type="entry name" value="NAD DEPENDENT EPIMERASE/DEHYDRATASE"/>
    <property type="match status" value="1"/>
</dbReference>
<dbReference type="RefSeq" id="XP_025373917.1">
    <property type="nucleotide sequence ID" value="XM_025520188.1"/>
</dbReference>
<dbReference type="PANTHER" id="PTHR10366:SF562">
    <property type="entry name" value="ALDEHYDE REDUCTASE II (AFU_ORTHOLOGUE AFUA_1G11360)"/>
    <property type="match status" value="1"/>
</dbReference>
<keyword evidence="5" id="KW-1185">Reference proteome</keyword>
<dbReference type="InParanoid" id="A0A316YBT3"/>
<reference evidence="4 5" key="1">
    <citation type="journal article" date="2018" name="Mol. Biol. Evol.">
        <title>Broad Genomic Sampling Reveals a Smut Pathogenic Ancestry of the Fungal Clade Ustilaginomycotina.</title>
        <authorList>
            <person name="Kijpornyongpan T."/>
            <person name="Mondo S.J."/>
            <person name="Barry K."/>
            <person name="Sandor L."/>
            <person name="Lee J."/>
            <person name="Lipzen A."/>
            <person name="Pangilinan J."/>
            <person name="LaButti K."/>
            <person name="Hainaut M."/>
            <person name="Henrissat B."/>
            <person name="Grigoriev I.V."/>
            <person name="Spatafora J.W."/>
            <person name="Aime M.C."/>
        </authorList>
    </citation>
    <scope>NUCLEOTIDE SEQUENCE [LARGE SCALE GENOMIC DNA]</scope>
    <source>
        <strain evidence="4 5">MCA 4198</strain>
    </source>
</reference>
<keyword evidence="1" id="KW-0560">Oxidoreductase</keyword>
<sequence>MYILCRGTTVLVTNATGLVGSSVAAELLVAGFKVLKQHLELEFGSATVEIVEVADPSAPGALDHAVQGVSGIIHVAMDASMSTDPDAVINSVGSCSTSLSEAAARSKDVKSVVLTSSSVAVFGKTGKQPIVVDKQANQDDIVPYAYSAKDDDLSKAAAVYMASKVKGEQAAWALVKGKGFAFNNALPYWFLTPPGFFCNDVRDVARAHVAALVADEIKDQRIFAMTELWSIEELAGAIQKGQAAPAIA</sequence>
<evidence type="ECO:0000313" key="4">
    <source>
        <dbReference type="EMBL" id="PWN86719.1"/>
    </source>
</evidence>
<dbReference type="GeneID" id="37042104"/>
<evidence type="ECO:0000313" key="5">
    <source>
        <dbReference type="Proteomes" id="UP000245768"/>
    </source>
</evidence>
<dbReference type="EMBL" id="KZ819643">
    <property type="protein sequence ID" value="PWN86719.1"/>
    <property type="molecule type" value="Genomic_DNA"/>
</dbReference>
<evidence type="ECO:0000259" key="3">
    <source>
        <dbReference type="Pfam" id="PF01370"/>
    </source>
</evidence>
<dbReference type="Gene3D" id="3.40.50.720">
    <property type="entry name" value="NAD(P)-binding Rossmann-like Domain"/>
    <property type="match status" value="2"/>
</dbReference>
<dbReference type="GO" id="GO:0016616">
    <property type="term" value="F:oxidoreductase activity, acting on the CH-OH group of donors, NAD or NADP as acceptor"/>
    <property type="evidence" value="ECO:0007669"/>
    <property type="project" value="TreeGrafter"/>
</dbReference>
<dbReference type="Pfam" id="PF01370">
    <property type="entry name" value="Epimerase"/>
    <property type="match status" value="1"/>
</dbReference>
<accession>A0A316YBT3</accession>
<dbReference type="OrthoDB" id="2735536at2759"/>